<dbReference type="EMBL" id="JAKWBI020000180">
    <property type="protein sequence ID" value="KAJ2900064.1"/>
    <property type="molecule type" value="Genomic_DNA"/>
</dbReference>
<comment type="caution">
    <text evidence="2">The sequence shown here is derived from an EMBL/GenBank/DDBJ whole genome shotgun (WGS) entry which is preliminary data.</text>
</comment>
<sequence length="294" mass="32368">MQNPVITIPTATTMPSHPPEAGRIFLRGQRQHRNGKPENVHFRPTHTTPASDYLDLEVVLYLNLRSTTAKEAVKKFLDLLGNGAIAGFYAKRLTIHVTLYPGATTCDAGKHNNEILAATDRFLHDFSALLPSEPRVRIDTASRVGAGDAVTEAVFEEVFFACRHFLGWLAFQRQLFVRQVGAQGRDLWKRAEHCEVDALVAAKVARDLGPCGRPNMQERVEPNSNAHVCGAVEKAVIIESLADTTTNPALTSEVVPAKNDREGASKANQPRPGGKAARRRWKKAQKKAYESGKD</sequence>
<proteinExistence type="predicted"/>
<feature type="compositionally biased region" description="Basic residues" evidence="1">
    <location>
        <begin position="276"/>
        <end position="286"/>
    </location>
</feature>
<dbReference type="AlphaFoldDB" id="A0AAD5RQ83"/>
<name>A0AAD5RQ83_9PEZI</name>
<accession>A0AAD5RQ83</accession>
<protein>
    <submittedName>
        <fullName evidence="2">Uncharacterized protein</fullName>
    </submittedName>
</protein>
<reference evidence="2" key="1">
    <citation type="submission" date="2022-07" db="EMBL/GenBank/DDBJ databases">
        <title>Draft genome sequence of Zalerion maritima ATCC 34329, a (micro)plastics degrading marine fungus.</title>
        <authorList>
            <person name="Paco A."/>
            <person name="Goncalves M.F.M."/>
            <person name="Rocha-Santos T.A.P."/>
            <person name="Alves A."/>
        </authorList>
    </citation>
    <scope>NUCLEOTIDE SEQUENCE</scope>
    <source>
        <strain evidence="2">ATCC 34329</strain>
    </source>
</reference>
<dbReference type="Proteomes" id="UP001201980">
    <property type="component" value="Unassembled WGS sequence"/>
</dbReference>
<feature type="compositionally biased region" description="Polar residues" evidence="1">
    <location>
        <begin position="1"/>
        <end position="15"/>
    </location>
</feature>
<evidence type="ECO:0000313" key="2">
    <source>
        <dbReference type="EMBL" id="KAJ2900064.1"/>
    </source>
</evidence>
<gene>
    <name evidence="2" type="ORF">MKZ38_002682</name>
</gene>
<evidence type="ECO:0000313" key="3">
    <source>
        <dbReference type="Proteomes" id="UP001201980"/>
    </source>
</evidence>
<evidence type="ECO:0000256" key="1">
    <source>
        <dbReference type="SAM" id="MobiDB-lite"/>
    </source>
</evidence>
<feature type="region of interest" description="Disordered" evidence="1">
    <location>
        <begin position="249"/>
        <end position="294"/>
    </location>
</feature>
<feature type="region of interest" description="Disordered" evidence="1">
    <location>
        <begin position="1"/>
        <end position="20"/>
    </location>
</feature>
<keyword evidence="3" id="KW-1185">Reference proteome</keyword>
<organism evidence="2 3">
    <name type="scientific">Zalerion maritima</name>
    <dbReference type="NCBI Taxonomy" id="339359"/>
    <lineage>
        <taxon>Eukaryota</taxon>
        <taxon>Fungi</taxon>
        <taxon>Dikarya</taxon>
        <taxon>Ascomycota</taxon>
        <taxon>Pezizomycotina</taxon>
        <taxon>Sordariomycetes</taxon>
        <taxon>Lulworthiomycetidae</taxon>
        <taxon>Lulworthiales</taxon>
        <taxon>Lulworthiaceae</taxon>
        <taxon>Zalerion</taxon>
    </lineage>
</organism>